<feature type="region of interest" description="Disordered" evidence="1">
    <location>
        <begin position="835"/>
        <end position="875"/>
    </location>
</feature>
<keyword evidence="3" id="KW-1185">Reference proteome</keyword>
<evidence type="ECO:0000313" key="2">
    <source>
        <dbReference type="EMBL" id="OBU01202.1"/>
    </source>
</evidence>
<dbReference type="AlphaFoldDB" id="A0A2P2SWL4"/>
<gene>
    <name evidence="2" type="ORF">VE01_00926</name>
</gene>
<dbReference type="GeneID" id="28834312"/>
<feature type="compositionally biased region" description="Basic and acidic residues" evidence="1">
    <location>
        <begin position="80"/>
        <end position="91"/>
    </location>
</feature>
<reference evidence="2 3" key="1">
    <citation type="submission" date="2016-03" db="EMBL/GenBank/DDBJ databases">
        <title>Comparative genomics of Pseudogymnoascus destructans, the fungus causing white-nose syndrome of bats.</title>
        <authorList>
            <person name="Palmer J.M."/>
            <person name="Drees K.P."/>
            <person name="Foster J.T."/>
            <person name="Lindner D.L."/>
        </authorList>
    </citation>
    <scope>NUCLEOTIDE SEQUENCE [LARGE SCALE GENOMIC DNA]</scope>
    <source>
        <strain evidence="2 3">UAMH 10579</strain>
    </source>
</reference>
<dbReference type="OrthoDB" id="4159838at2759"/>
<feature type="region of interest" description="Disordered" evidence="1">
    <location>
        <begin position="773"/>
        <end position="794"/>
    </location>
</feature>
<name>A0A2P2SWL4_9PEZI</name>
<evidence type="ECO:0000313" key="3">
    <source>
        <dbReference type="Proteomes" id="UP000091956"/>
    </source>
</evidence>
<sequence length="875" mass="95967">MTGNSYSFTPVRRRKAEFEEIDPDADSKHWTAARCNRLLRSLQSRIELLKKDAAQFIPAAQSAEATNSTIATDNWGKRAIHSDSRGDDGAKPKKRVRVTYGGRARQKDEAGRSASGQGSKSAPLKRGMPAITRPPGEISVETPILTRIRPDDSMIRASAVKVYGLGGPARKEGAKGRNTRFASSVPGISNFRSSTSLKQLQSAMSPKTYTLYIGIYNALESLLRTTEQSYVQAPERSNSLFSLCLRNVHQRIQLEEDWEAIDSKTAGLKSSLKRDISGEIYAQLEDIGTSEHGWKHLRTIVREHGVHLVAGAISSGLVNQVFGEALVMLCSQMGSYREAEVLLDALLLTMPDSEPATPYSRIADIQELAPLLALEKYVTHTGRMPEYFRMMKDIFGGGIVAIQWLATKELCGLWTRVFRAISAEPACQNATEFLQEILPLMLNASAGQSKRDAAPFNNRVSVAIGTTFSSVLATLSAVVILDEASNESDENSITERGSNVINILRHLHIEYSIPSTELRGQVSLVFLANLFATPLRDAGEERSEQLIRLLQQACQGSRGSIDPEIAEFMCSVARCCGRGLSGTGLEHFKRFSLLVEACTSTGGDKKRHLLQNIIVSSAYVFSQQVPIAAHLDYADDIRAKFQIHPELGQGKSPGKPTAAFRWEEGISEWVAATPAIKQSRHAVDPTQWEDSEVESPVSFRKVQKLQAPSFPNRRENALGQRMAARVSDLIPSSPSTYGSDGMGYDERDTTFSDMSPPPRIASVFTRKSMALRKPKTSKKLGNVGAGSAHHGRGWSVYGEANANNATNARGDTDEEDELSVSYILPDEKISVMTEVQSNSRLSVGSHGRRSGIMSNAKASRQMTEDDDFSSDELSF</sequence>
<reference evidence="3" key="2">
    <citation type="journal article" date="2018" name="Nat. Commun.">
        <title>Extreme sensitivity to ultraviolet light in the fungal pathogen causing white-nose syndrome of bats.</title>
        <authorList>
            <person name="Palmer J.M."/>
            <person name="Drees K.P."/>
            <person name="Foster J.T."/>
            <person name="Lindner D.L."/>
        </authorList>
    </citation>
    <scope>NUCLEOTIDE SEQUENCE [LARGE SCALE GENOMIC DNA]</scope>
    <source>
        <strain evidence="3">UAMH 10579</strain>
    </source>
</reference>
<protein>
    <submittedName>
        <fullName evidence="2">Uncharacterized protein</fullName>
    </submittedName>
</protein>
<feature type="region of interest" description="Disordered" evidence="1">
    <location>
        <begin position="76"/>
        <end position="136"/>
    </location>
</feature>
<feature type="compositionally biased region" description="Polar residues" evidence="1">
    <location>
        <begin position="852"/>
        <end position="861"/>
    </location>
</feature>
<proteinExistence type="predicted"/>
<accession>A0A2P2SWL4</accession>
<organism evidence="2 3">
    <name type="scientific">Pseudogymnoascus verrucosus</name>
    <dbReference type="NCBI Taxonomy" id="342668"/>
    <lineage>
        <taxon>Eukaryota</taxon>
        <taxon>Fungi</taxon>
        <taxon>Dikarya</taxon>
        <taxon>Ascomycota</taxon>
        <taxon>Pezizomycotina</taxon>
        <taxon>Leotiomycetes</taxon>
        <taxon>Thelebolales</taxon>
        <taxon>Thelebolaceae</taxon>
        <taxon>Pseudogymnoascus</taxon>
    </lineage>
</organism>
<dbReference type="EMBL" id="KV460207">
    <property type="protein sequence ID" value="OBU01202.1"/>
    <property type="molecule type" value="Genomic_DNA"/>
</dbReference>
<evidence type="ECO:0000256" key="1">
    <source>
        <dbReference type="SAM" id="MobiDB-lite"/>
    </source>
</evidence>
<dbReference type="RefSeq" id="XP_018134934.1">
    <property type="nucleotide sequence ID" value="XM_018270454.2"/>
</dbReference>
<feature type="compositionally biased region" description="Acidic residues" evidence="1">
    <location>
        <begin position="864"/>
        <end position="875"/>
    </location>
</feature>
<dbReference type="Proteomes" id="UP000091956">
    <property type="component" value="Unassembled WGS sequence"/>
</dbReference>